<dbReference type="Proteomes" id="UP000554342">
    <property type="component" value="Unassembled WGS sequence"/>
</dbReference>
<name>A0A840YZ03_9SPHN</name>
<feature type="transmembrane region" description="Helical" evidence="6">
    <location>
        <begin position="142"/>
        <end position="161"/>
    </location>
</feature>
<feature type="transmembrane region" description="Helical" evidence="6">
    <location>
        <begin position="36"/>
        <end position="55"/>
    </location>
</feature>
<proteinExistence type="inferred from homology"/>
<sequence>MRAGLALALCGFLCLSLGDSVTKTLAGEWPGSAVAALRYGFGLLGLILAVAFTYGRKGFVCPRPWLQAARGGAVALATFCFFMAVQAMPLANATAIEFTNPMLTAIFSAVLLKERAPRAAIIATIFAFAGVLAVLRPEVARIGWSAGWPLLAACGMALLIIANRKAAGAAPVLVMQLLIAAFAFPLLVLAAAVGHISGAPAFHIPPPDWTIFARCALVAVTGTTAHLLIFLGTTKASAPVVAPMVYVQMLAAIGIGWAVFSEAPDLMTLGGAALIIGSGIYLWRSQRSPDLGGAPD</sequence>
<dbReference type="GO" id="GO:0016020">
    <property type="term" value="C:membrane"/>
    <property type="evidence" value="ECO:0007669"/>
    <property type="project" value="UniProtKB-SubCell"/>
</dbReference>
<evidence type="ECO:0000256" key="5">
    <source>
        <dbReference type="ARBA" id="ARBA00023136"/>
    </source>
</evidence>
<dbReference type="PANTHER" id="PTHR22911:SF6">
    <property type="entry name" value="SOLUTE CARRIER FAMILY 35 MEMBER G1"/>
    <property type="match status" value="1"/>
</dbReference>
<feature type="transmembrane region" description="Helical" evidence="6">
    <location>
        <begin position="238"/>
        <end position="260"/>
    </location>
</feature>
<dbReference type="EMBL" id="JACIJI010000003">
    <property type="protein sequence ID" value="MBB5719031.1"/>
    <property type="molecule type" value="Genomic_DNA"/>
</dbReference>
<dbReference type="InterPro" id="IPR000620">
    <property type="entry name" value="EamA_dom"/>
</dbReference>
<feature type="transmembrane region" description="Helical" evidence="6">
    <location>
        <begin position="93"/>
        <end position="112"/>
    </location>
</feature>
<evidence type="ECO:0000256" key="1">
    <source>
        <dbReference type="ARBA" id="ARBA00004141"/>
    </source>
</evidence>
<comment type="similarity">
    <text evidence="2">Belongs to the drug/metabolite transporter (DMT) superfamily. 10 TMS drug/metabolite exporter (DME) (TC 2.A.7.3) family.</text>
</comment>
<dbReference type="RefSeq" id="WP_345573524.1">
    <property type="nucleotide sequence ID" value="NZ_BAABIF010000002.1"/>
</dbReference>
<feature type="domain" description="EamA" evidence="7">
    <location>
        <begin position="148"/>
        <end position="278"/>
    </location>
</feature>
<dbReference type="InterPro" id="IPR037185">
    <property type="entry name" value="EmrE-like"/>
</dbReference>
<feature type="transmembrane region" description="Helical" evidence="6">
    <location>
        <begin position="173"/>
        <end position="197"/>
    </location>
</feature>
<evidence type="ECO:0000256" key="4">
    <source>
        <dbReference type="ARBA" id="ARBA00022989"/>
    </source>
</evidence>
<feature type="transmembrane region" description="Helical" evidence="6">
    <location>
        <begin position="67"/>
        <end position="87"/>
    </location>
</feature>
<dbReference type="AlphaFoldDB" id="A0A840YZ03"/>
<feature type="transmembrane region" description="Helical" evidence="6">
    <location>
        <begin position="266"/>
        <end position="283"/>
    </location>
</feature>
<gene>
    <name evidence="8" type="ORF">FHR23_001969</name>
</gene>
<organism evidence="8 9">
    <name type="scientific">Stakelama sediminis</name>
    <dbReference type="NCBI Taxonomy" id="463200"/>
    <lineage>
        <taxon>Bacteria</taxon>
        <taxon>Pseudomonadati</taxon>
        <taxon>Pseudomonadota</taxon>
        <taxon>Alphaproteobacteria</taxon>
        <taxon>Sphingomonadales</taxon>
        <taxon>Sphingomonadaceae</taxon>
        <taxon>Stakelama</taxon>
    </lineage>
</organism>
<feature type="transmembrane region" description="Helical" evidence="6">
    <location>
        <begin position="119"/>
        <end position="136"/>
    </location>
</feature>
<evidence type="ECO:0000313" key="9">
    <source>
        <dbReference type="Proteomes" id="UP000554342"/>
    </source>
</evidence>
<comment type="caution">
    <text evidence="8">The sequence shown here is derived from an EMBL/GenBank/DDBJ whole genome shotgun (WGS) entry which is preliminary data.</text>
</comment>
<keyword evidence="5 6" id="KW-0472">Membrane</keyword>
<dbReference type="SUPFAM" id="SSF103481">
    <property type="entry name" value="Multidrug resistance efflux transporter EmrE"/>
    <property type="match status" value="2"/>
</dbReference>
<accession>A0A840YZ03</accession>
<evidence type="ECO:0000256" key="3">
    <source>
        <dbReference type="ARBA" id="ARBA00022692"/>
    </source>
</evidence>
<dbReference type="PANTHER" id="PTHR22911">
    <property type="entry name" value="ACYL-MALONYL CONDENSING ENZYME-RELATED"/>
    <property type="match status" value="1"/>
</dbReference>
<reference evidence="8 9" key="1">
    <citation type="submission" date="2020-08" db="EMBL/GenBank/DDBJ databases">
        <title>Genomic Encyclopedia of Type Strains, Phase IV (KMG-IV): sequencing the most valuable type-strain genomes for metagenomic binning, comparative biology and taxonomic classification.</title>
        <authorList>
            <person name="Goeker M."/>
        </authorList>
    </citation>
    <scope>NUCLEOTIDE SEQUENCE [LARGE SCALE GENOMIC DNA]</scope>
    <source>
        <strain evidence="8 9">DSM 27203</strain>
    </source>
</reference>
<keyword evidence="9" id="KW-1185">Reference proteome</keyword>
<evidence type="ECO:0000313" key="8">
    <source>
        <dbReference type="EMBL" id="MBB5719031.1"/>
    </source>
</evidence>
<dbReference type="Pfam" id="PF00892">
    <property type="entry name" value="EamA"/>
    <property type="match status" value="2"/>
</dbReference>
<comment type="subcellular location">
    <subcellularLocation>
        <location evidence="1">Membrane</location>
        <topology evidence="1">Multi-pass membrane protein</topology>
    </subcellularLocation>
</comment>
<evidence type="ECO:0000259" key="7">
    <source>
        <dbReference type="Pfam" id="PF00892"/>
    </source>
</evidence>
<feature type="transmembrane region" description="Helical" evidence="6">
    <location>
        <begin position="209"/>
        <end position="231"/>
    </location>
</feature>
<protein>
    <submittedName>
        <fullName evidence="8">Drug/metabolite transporter (DMT)-like permease</fullName>
    </submittedName>
</protein>
<keyword evidence="3 6" id="KW-0812">Transmembrane</keyword>
<evidence type="ECO:0000256" key="2">
    <source>
        <dbReference type="ARBA" id="ARBA00009853"/>
    </source>
</evidence>
<keyword evidence="4 6" id="KW-1133">Transmembrane helix</keyword>
<dbReference type="Gene3D" id="1.10.3730.20">
    <property type="match status" value="1"/>
</dbReference>
<feature type="domain" description="EamA" evidence="7">
    <location>
        <begin position="3"/>
        <end position="135"/>
    </location>
</feature>
<evidence type="ECO:0000256" key="6">
    <source>
        <dbReference type="SAM" id="Phobius"/>
    </source>
</evidence>